<dbReference type="RefSeq" id="WP_052680339.1">
    <property type="nucleotide sequence ID" value="NZ_JYIX01000039.1"/>
</dbReference>
<organism evidence="3 4">
    <name type="scientific">Microbacterium azadirachtae</name>
    <dbReference type="NCBI Taxonomy" id="582680"/>
    <lineage>
        <taxon>Bacteria</taxon>
        <taxon>Bacillati</taxon>
        <taxon>Actinomycetota</taxon>
        <taxon>Actinomycetes</taxon>
        <taxon>Micrococcales</taxon>
        <taxon>Microbacteriaceae</taxon>
        <taxon>Microbacterium</taxon>
    </lineage>
</organism>
<keyword evidence="2" id="KW-1133">Transmembrane helix</keyword>
<gene>
    <name evidence="3" type="ORF">RS86_03303</name>
</gene>
<dbReference type="STRING" id="582680.RS86_03303"/>
<dbReference type="AlphaFoldDB" id="A0A0F0LDB3"/>
<evidence type="ECO:0000256" key="2">
    <source>
        <dbReference type="SAM" id="Phobius"/>
    </source>
</evidence>
<name>A0A0F0LDB3_9MICO</name>
<feature type="transmembrane region" description="Helical" evidence="2">
    <location>
        <begin position="116"/>
        <end position="140"/>
    </location>
</feature>
<dbReference type="PATRIC" id="fig|582680.6.peg.3387"/>
<keyword evidence="4" id="KW-1185">Reference proteome</keyword>
<reference evidence="3 4" key="1">
    <citation type="submission" date="2015-02" db="EMBL/GenBank/DDBJ databases">
        <title>Draft genome sequences of ten Microbacterium spp. with emphasis on heavy metal contaminated environments.</title>
        <authorList>
            <person name="Corretto E."/>
        </authorList>
    </citation>
    <scope>NUCLEOTIDE SEQUENCE [LARGE SCALE GENOMIC DNA]</scope>
    <source>
        <strain evidence="3 4">ARN176</strain>
    </source>
</reference>
<evidence type="ECO:0000313" key="3">
    <source>
        <dbReference type="EMBL" id="KJL31187.1"/>
    </source>
</evidence>
<feature type="transmembrane region" description="Helical" evidence="2">
    <location>
        <begin position="74"/>
        <end position="104"/>
    </location>
</feature>
<evidence type="ECO:0008006" key="5">
    <source>
        <dbReference type="Google" id="ProtNLM"/>
    </source>
</evidence>
<dbReference type="EMBL" id="JYIX01000039">
    <property type="protein sequence ID" value="KJL31187.1"/>
    <property type="molecule type" value="Genomic_DNA"/>
</dbReference>
<evidence type="ECO:0000256" key="1">
    <source>
        <dbReference type="SAM" id="MobiDB-lite"/>
    </source>
</evidence>
<protein>
    <recommendedName>
        <fullName evidence="5">DUF4190 domain-containing protein</fullName>
    </recommendedName>
</protein>
<evidence type="ECO:0000313" key="4">
    <source>
        <dbReference type="Proteomes" id="UP000033740"/>
    </source>
</evidence>
<comment type="caution">
    <text evidence="3">The sequence shown here is derived from an EMBL/GenBank/DDBJ whole genome shotgun (WGS) entry which is preliminary data.</text>
</comment>
<dbReference type="Proteomes" id="UP000033740">
    <property type="component" value="Unassembled WGS sequence"/>
</dbReference>
<proteinExistence type="predicted"/>
<accession>A0A0F0LDB3</accession>
<sequence length="146" mass="15585">MSTEDGKDPKRYTRLPTAPVPVGMESGPQLDGGLEPEDLELDRDGAAVAHEEWHPTDGTEAPVRASAEPRLAPWALLSAIVALFASLFVGWGIPVAIVSVIAAIMSLRRSGESRAVAVWALALGIVATLYSAGWLVWAGYRFGWFG</sequence>
<feature type="region of interest" description="Disordered" evidence="1">
    <location>
        <begin position="1"/>
        <end position="37"/>
    </location>
</feature>
<feature type="compositionally biased region" description="Basic and acidic residues" evidence="1">
    <location>
        <begin position="1"/>
        <end position="11"/>
    </location>
</feature>
<keyword evidence="2" id="KW-0472">Membrane</keyword>
<keyword evidence="2" id="KW-0812">Transmembrane</keyword>